<protein>
    <recommendedName>
        <fullName evidence="3">beta-glucosidase</fullName>
        <ecNumber evidence="3">3.2.1.21</ecNumber>
    </recommendedName>
</protein>
<accession>A0A3M4BRF7</accession>
<evidence type="ECO:0000256" key="6">
    <source>
        <dbReference type="ARBA" id="ARBA00023295"/>
    </source>
</evidence>
<evidence type="ECO:0000259" key="8">
    <source>
        <dbReference type="Pfam" id="PF00933"/>
    </source>
</evidence>
<dbReference type="InterPro" id="IPR036962">
    <property type="entry name" value="Glyco_hydro_3_N_sf"/>
</dbReference>
<dbReference type="PANTHER" id="PTHR30620:SF16">
    <property type="entry name" value="LYSOSOMAL BETA GLUCOSIDASE"/>
    <property type="match status" value="1"/>
</dbReference>
<dbReference type="RefSeq" id="WP_310886686.1">
    <property type="nucleotide sequence ID" value="NZ_RBQG01000184.1"/>
</dbReference>
<dbReference type="EMBL" id="RBQG01000184">
    <property type="protein sequence ID" value="RMP12135.1"/>
    <property type="molecule type" value="Genomic_DNA"/>
</dbReference>
<dbReference type="PANTHER" id="PTHR30620">
    <property type="entry name" value="PERIPLASMIC BETA-GLUCOSIDASE-RELATED"/>
    <property type="match status" value="1"/>
</dbReference>
<evidence type="ECO:0000256" key="4">
    <source>
        <dbReference type="ARBA" id="ARBA00022729"/>
    </source>
</evidence>
<evidence type="ECO:0000256" key="3">
    <source>
        <dbReference type="ARBA" id="ARBA00012744"/>
    </source>
</evidence>
<keyword evidence="6" id="KW-0326">Glycosidase</keyword>
<feature type="non-terminal residue" evidence="9">
    <location>
        <position position="247"/>
    </location>
</feature>
<keyword evidence="5" id="KW-0378">Hydrolase</keyword>
<feature type="domain" description="Glycoside hydrolase family 3 N-terminal" evidence="8">
    <location>
        <begin position="46"/>
        <end position="247"/>
    </location>
</feature>
<name>A0A3M4BRF7_9PSED</name>
<dbReference type="EC" id="3.2.1.21" evidence="3"/>
<gene>
    <name evidence="9" type="ORF">ALQ28_04357</name>
</gene>
<dbReference type="InterPro" id="IPR001764">
    <property type="entry name" value="Glyco_hydro_3_N"/>
</dbReference>
<evidence type="ECO:0000313" key="9">
    <source>
        <dbReference type="EMBL" id="RMP12135.1"/>
    </source>
</evidence>
<evidence type="ECO:0000256" key="5">
    <source>
        <dbReference type="ARBA" id="ARBA00022801"/>
    </source>
</evidence>
<comment type="caution">
    <text evidence="9">The sequence shown here is derived from an EMBL/GenBank/DDBJ whole genome shotgun (WGS) entry which is preliminary data.</text>
</comment>
<dbReference type="Pfam" id="PF00933">
    <property type="entry name" value="Glyco_hydro_3"/>
    <property type="match status" value="1"/>
</dbReference>
<evidence type="ECO:0000313" key="10">
    <source>
        <dbReference type="Proteomes" id="UP000267908"/>
    </source>
</evidence>
<comment type="catalytic activity">
    <reaction evidence="1">
        <text>Hydrolysis of terminal, non-reducing beta-D-glucosyl residues with release of beta-D-glucose.</text>
        <dbReference type="EC" id="3.2.1.21"/>
    </reaction>
</comment>
<dbReference type="AlphaFoldDB" id="A0A3M4BRF7"/>
<feature type="chain" id="PRO_5018218035" description="beta-glucosidase" evidence="7">
    <location>
        <begin position="21"/>
        <end position="247"/>
    </location>
</feature>
<dbReference type="InterPro" id="IPR051915">
    <property type="entry name" value="Cellulose_Degrad_GH3"/>
</dbReference>
<comment type="similarity">
    <text evidence="2">Belongs to the glycosyl hydrolase 3 family.</text>
</comment>
<dbReference type="SUPFAM" id="SSF51445">
    <property type="entry name" value="(Trans)glycosidases"/>
    <property type="match status" value="1"/>
</dbReference>
<dbReference type="Gene3D" id="3.20.20.300">
    <property type="entry name" value="Glycoside hydrolase, family 3, N-terminal domain"/>
    <property type="match status" value="1"/>
</dbReference>
<evidence type="ECO:0000256" key="7">
    <source>
        <dbReference type="SAM" id="SignalP"/>
    </source>
</evidence>
<dbReference type="GO" id="GO:0009251">
    <property type="term" value="P:glucan catabolic process"/>
    <property type="evidence" value="ECO:0007669"/>
    <property type="project" value="TreeGrafter"/>
</dbReference>
<dbReference type="PRINTS" id="PR00133">
    <property type="entry name" value="GLHYDRLASE3"/>
</dbReference>
<reference evidence="9 10" key="1">
    <citation type="submission" date="2018-08" db="EMBL/GenBank/DDBJ databases">
        <title>Recombination of ecologically and evolutionarily significant loci maintains genetic cohesion in the Pseudomonas syringae species complex.</title>
        <authorList>
            <person name="Dillon M."/>
            <person name="Thakur S."/>
            <person name="Almeida R.N.D."/>
            <person name="Weir B.S."/>
            <person name="Guttman D.S."/>
        </authorList>
    </citation>
    <scope>NUCLEOTIDE SEQUENCE [LARGE SCALE GENOMIC DNA]</scope>
    <source>
        <strain evidence="9 10">ICMP 4330</strain>
    </source>
</reference>
<dbReference type="InterPro" id="IPR017853">
    <property type="entry name" value="GH"/>
</dbReference>
<evidence type="ECO:0000256" key="2">
    <source>
        <dbReference type="ARBA" id="ARBA00005336"/>
    </source>
</evidence>
<feature type="signal peptide" evidence="7">
    <location>
        <begin position="1"/>
        <end position="20"/>
    </location>
</feature>
<evidence type="ECO:0000256" key="1">
    <source>
        <dbReference type="ARBA" id="ARBA00000448"/>
    </source>
</evidence>
<proteinExistence type="inferred from homology"/>
<dbReference type="Proteomes" id="UP000267908">
    <property type="component" value="Unassembled WGS sequence"/>
</dbReference>
<dbReference type="GO" id="GO:0008422">
    <property type="term" value="F:beta-glucosidase activity"/>
    <property type="evidence" value="ECO:0007669"/>
    <property type="project" value="UniProtKB-EC"/>
</dbReference>
<keyword evidence="4 7" id="KW-0732">Signal</keyword>
<organism evidence="9 10">
    <name type="scientific">Pseudomonas syringae pv. delphinii</name>
    <dbReference type="NCBI Taxonomy" id="192088"/>
    <lineage>
        <taxon>Bacteria</taxon>
        <taxon>Pseudomonadati</taxon>
        <taxon>Pseudomonadota</taxon>
        <taxon>Gammaproteobacteria</taxon>
        <taxon>Pseudomonadales</taxon>
        <taxon>Pseudomonadaceae</taxon>
        <taxon>Pseudomonas</taxon>
    </lineage>
</organism>
<sequence>MNKLCLLGLLVGMASQSVMAQSAAATDNTTLQAKNAFIGKLMKQMTLDEKIGQLRLISISGEMPQPQILKEIAAGRIGGTFNSITRSENRPLQEAAVANSRLKIPMFFAYDVVHGHRTIFPISLGMAASWDMDAVALMGRVSAKEASADSIDMTFAPMVDISRDPRWGRSSEGFGEDTYLVSRISDVMVRSFQGTNVAANDSIMAAVKHFALYGAVEGGRDYNTVDMSMTRMYQDYLPPYKAGIDAG</sequence>